<dbReference type="SUPFAM" id="SSF50156">
    <property type="entry name" value="PDZ domain-like"/>
    <property type="match status" value="1"/>
</dbReference>
<keyword evidence="1" id="KW-0732">Signal</keyword>
<accession>A0A1G6PM73</accession>
<evidence type="ECO:0000313" key="4">
    <source>
        <dbReference type="Proteomes" id="UP000198757"/>
    </source>
</evidence>
<dbReference type="STRING" id="1285928.SAMN04487894_10487"/>
<feature type="signal peptide" evidence="1">
    <location>
        <begin position="1"/>
        <end position="21"/>
    </location>
</feature>
<reference evidence="4" key="1">
    <citation type="submission" date="2016-10" db="EMBL/GenBank/DDBJ databases">
        <authorList>
            <person name="Varghese N."/>
            <person name="Submissions S."/>
        </authorList>
    </citation>
    <scope>NUCLEOTIDE SEQUENCE [LARGE SCALE GENOMIC DNA]</scope>
    <source>
        <strain evidence="4">DSM 25811 / CCM 8410 / LMG 26954 / E90</strain>
    </source>
</reference>
<feature type="chain" id="PRO_5011786666" evidence="1">
    <location>
        <begin position="22"/>
        <end position="399"/>
    </location>
</feature>
<name>A0A1G6PM73_NIADE</name>
<evidence type="ECO:0000313" key="3">
    <source>
        <dbReference type="EMBL" id="SDC81148.1"/>
    </source>
</evidence>
<dbReference type="Gene3D" id="2.40.70.10">
    <property type="entry name" value="Acid Proteases"/>
    <property type="match status" value="2"/>
</dbReference>
<dbReference type="PROSITE" id="PS50106">
    <property type="entry name" value="PDZ"/>
    <property type="match status" value="1"/>
</dbReference>
<dbReference type="InterPro" id="IPR021109">
    <property type="entry name" value="Peptidase_aspartic_dom_sf"/>
</dbReference>
<dbReference type="InterPro" id="IPR001478">
    <property type="entry name" value="PDZ"/>
</dbReference>
<dbReference type="Gene3D" id="2.30.42.10">
    <property type="match status" value="1"/>
</dbReference>
<dbReference type="InterPro" id="IPR041489">
    <property type="entry name" value="PDZ_6"/>
</dbReference>
<dbReference type="AlphaFoldDB" id="A0A1G6PM73"/>
<dbReference type="Proteomes" id="UP000198757">
    <property type="component" value="Unassembled WGS sequence"/>
</dbReference>
<evidence type="ECO:0000259" key="2">
    <source>
        <dbReference type="PROSITE" id="PS50106"/>
    </source>
</evidence>
<sequence length="399" mass="45311">MIRLRFICAALCLCCFFYTKAQEEFIDPPSKHLVTIPFVQFTGGVIVFKALLDDFKDSLNFILDTGSGGISLDSTTVEGLKLKPGAPERIIRGIGGVRKVGFLKNQRLRLGNYEIDSLDFHIIDYEVLTSLYGQKIDGIMGYSVLSRYILKINYERQEIGFYTKGTMKYPKGGYMIRPYIRMLPYSRSTIADSRKRVFNYLFDMGAGLTVLFSDDFMNDSSFLKSRRKQYLKQGEGLGGKVDMYLTVMKSLRIGPYKFRNVPVNIFNDDYNVTSYPSLGGLIGNEIFRRFNVILNYEKQQIHITPNQFFNAPFDYAYSGIELYLVDGAAITGKIPSGSPADKAGLKEGDEIIAINNKFGMRLDDLKQALQSTYGKVKIIYRRNGVLQSTEMHVINILRK</sequence>
<proteinExistence type="predicted"/>
<evidence type="ECO:0000256" key="1">
    <source>
        <dbReference type="SAM" id="SignalP"/>
    </source>
</evidence>
<dbReference type="Pfam" id="PF13650">
    <property type="entry name" value="Asp_protease_2"/>
    <property type="match status" value="2"/>
</dbReference>
<gene>
    <name evidence="3" type="ORF">SAMN04487894_10487</name>
</gene>
<dbReference type="SUPFAM" id="SSF50630">
    <property type="entry name" value="Acid proteases"/>
    <property type="match status" value="1"/>
</dbReference>
<dbReference type="Pfam" id="PF17820">
    <property type="entry name" value="PDZ_6"/>
    <property type="match status" value="1"/>
</dbReference>
<dbReference type="InterPro" id="IPR036034">
    <property type="entry name" value="PDZ_sf"/>
</dbReference>
<keyword evidence="4" id="KW-1185">Reference proteome</keyword>
<dbReference type="OrthoDB" id="3521766at2"/>
<organism evidence="3 4">
    <name type="scientific">Niabella drilacis (strain DSM 25811 / CCM 8410 / CCUG 62505 / LMG 26954 / E90)</name>
    <dbReference type="NCBI Taxonomy" id="1285928"/>
    <lineage>
        <taxon>Bacteria</taxon>
        <taxon>Pseudomonadati</taxon>
        <taxon>Bacteroidota</taxon>
        <taxon>Chitinophagia</taxon>
        <taxon>Chitinophagales</taxon>
        <taxon>Chitinophagaceae</taxon>
        <taxon>Niabella</taxon>
    </lineage>
</organism>
<dbReference type="RefSeq" id="WP_090389713.1">
    <property type="nucleotide sequence ID" value="NZ_FMZO01000004.1"/>
</dbReference>
<dbReference type="SMART" id="SM00228">
    <property type="entry name" value="PDZ"/>
    <property type="match status" value="1"/>
</dbReference>
<dbReference type="EMBL" id="FMZO01000004">
    <property type="protein sequence ID" value="SDC81148.1"/>
    <property type="molecule type" value="Genomic_DNA"/>
</dbReference>
<feature type="domain" description="PDZ" evidence="2">
    <location>
        <begin position="319"/>
        <end position="384"/>
    </location>
</feature>
<protein>
    <submittedName>
        <fullName evidence="3">PDZ domain-containing protein</fullName>
    </submittedName>
</protein>